<evidence type="ECO:0000313" key="3">
    <source>
        <dbReference type="Proteomes" id="UP001139308"/>
    </source>
</evidence>
<dbReference type="PANTHER" id="PTHR33055">
    <property type="entry name" value="TRANSPOSASE FOR INSERTION SEQUENCE ELEMENT IS1111A"/>
    <property type="match status" value="1"/>
</dbReference>
<evidence type="ECO:0000313" key="2">
    <source>
        <dbReference type="EMBL" id="MCG5072346.1"/>
    </source>
</evidence>
<organism evidence="2 3">
    <name type="scientific">Paraburkholderia tagetis</name>
    <dbReference type="NCBI Taxonomy" id="2913261"/>
    <lineage>
        <taxon>Bacteria</taxon>
        <taxon>Pseudomonadati</taxon>
        <taxon>Pseudomonadota</taxon>
        <taxon>Betaproteobacteria</taxon>
        <taxon>Burkholderiales</taxon>
        <taxon>Burkholderiaceae</taxon>
        <taxon>Paraburkholderia</taxon>
    </lineage>
</organism>
<dbReference type="PANTHER" id="PTHR33055:SF13">
    <property type="entry name" value="TRANSPOSASE"/>
    <property type="match status" value="1"/>
</dbReference>
<gene>
    <name evidence="2" type="ORF">L5014_03025</name>
</gene>
<dbReference type="GO" id="GO:0004803">
    <property type="term" value="F:transposase activity"/>
    <property type="evidence" value="ECO:0007669"/>
    <property type="project" value="InterPro"/>
</dbReference>
<sequence length="176" mass="19588">MNSVSPIYIGIDVSGDYLDLAIHESAEAWRVPNDATSIDQLVQRLAALSPALIVMEATGKLELAVLKALCQARLPAVAVNPRQVRDFARATGRRAKTDRIDALVIAHFAAVIQPTVRPLNDEQTEQLQALLLRRIQLVEMLVAEKNRLTRAHQAARASLREHITWLEQQLHVADHD</sequence>
<reference evidence="2" key="1">
    <citation type="submission" date="2022-01" db="EMBL/GenBank/DDBJ databases">
        <title>Genome sequence and assembly of Parabukholderia sp. RG36.</title>
        <authorList>
            <person name="Chhetri G."/>
        </authorList>
    </citation>
    <scope>NUCLEOTIDE SEQUENCE</scope>
    <source>
        <strain evidence="2">RG36</strain>
    </source>
</reference>
<comment type="caution">
    <text evidence="2">The sequence shown here is derived from an EMBL/GenBank/DDBJ whole genome shotgun (WGS) entry which is preliminary data.</text>
</comment>
<evidence type="ECO:0000259" key="1">
    <source>
        <dbReference type="Pfam" id="PF01548"/>
    </source>
</evidence>
<dbReference type="InterPro" id="IPR002525">
    <property type="entry name" value="Transp_IS110-like_N"/>
</dbReference>
<dbReference type="Proteomes" id="UP001139308">
    <property type="component" value="Unassembled WGS sequence"/>
</dbReference>
<feature type="domain" description="Transposase IS110-like N-terminal" evidence="1">
    <location>
        <begin position="9"/>
        <end position="150"/>
    </location>
</feature>
<feature type="non-terminal residue" evidence="2">
    <location>
        <position position="176"/>
    </location>
</feature>
<name>A0A9X1RG88_9BURK</name>
<dbReference type="GO" id="GO:0006313">
    <property type="term" value="P:DNA transposition"/>
    <property type="evidence" value="ECO:0007669"/>
    <property type="project" value="InterPro"/>
</dbReference>
<protein>
    <submittedName>
        <fullName evidence="2">Transposase</fullName>
    </submittedName>
</protein>
<dbReference type="InterPro" id="IPR047650">
    <property type="entry name" value="Transpos_IS110"/>
</dbReference>
<accession>A0A9X1RG88</accession>
<dbReference type="Pfam" id="PF01548">
    <property type="entry name" value="DEDD_Tnp_IS110"/>
    <property type="match status" value="1"/>
</dbReference>
<dbReference type="RefSeq" id="WP_238462096.1">
    <property type="nucleotide sequence ID" value="NZ_JAKLJA010000001.1"/>
</dbReference>
<keyword evidence="3" id="KW-1185">Reference proteome</keyword>
<dbReference type="AlphaFoldDB" id="A0A9X1RG88"/>
<dbReference type="EMBL" id="JAKLJA010000001">
    <property type="protein sequence ID" value="MCG5072346.1"/>
    <property type="molecule type" value="Genomic_DNA"/>
</dbReference>
<dbReference type="GO" id="GO:0003677">
    <property type="term" value="F:DNA binding"/>
    <property type="evidence" value="ECO:0007669"/>
    <property type="project" value="InterPro"/>
</dbReference>
<proteinExistence type="predicted"/>